<proteinExistence type="predicted"/>
<accession>A0A9P6DBH1</accession>
<keyword evidence="3" id="KW-1185">Reference proteome</keyword>
<feature type="compositionally biased region" description="Basic and acidic residues" evidence="1">
    <location>
        <begin position="7"/>
        <end position="20"/>
    </location>
</feature>
<dbReference type="Proteomes" id="UP000807025">
    <property type="component" value="Unassembled WGS sequence"/>
</dbReference>
<organism evidence="2 3">
    <name type="scientific">Pleurotus eryngii</name>
    <name type="common">Boletus of the steppes</name>
    <dbReference type="NCBI Taxonomy" id="5323"/>
    <lineage>
        <taxon>Eukaryota</taxon>
        <taxon>Fungi</taxon>
        <taxon>Dikarya</taxon>
        <taxon>Basidiomycota</taxon>
        <taxon>Agaricomycotina</taxon>
        <taxon>Agaricomycetes</taxon>
        <taxon>Agaricomycetidae</taxon>
        <taxon>Agaricales</taxon>
        <taxon>Pleurotineae</taxon>
        <taxon>Pleurotaceae</taxon>
        <taxon>Pleurotus</taxon>
    </lineage>
</organism>
<protein>
    <submittedName>
        <fullName evidence="2">Uncharacterized protein</fullName>
    </submittedName>
</protein>
<evidence type="ECO:0000313" key="3">
    <source>
        <dbReference type="Proteomes" id="UP000807025"/>
    </source>
</evidence>
<dbReference type="OrthoDB" id="2935798at2759"/>
<comment type="caution">
    <text evidence="2">The sequence shown here is derived from an EMBL/GenBank/DDBJ whole genome shotgun (WGS) entry which is preliminary data.</text>
</comment>
<evidence type="ECO:0000256" key="1">
    <source>
        <dbReference type="SAM" id="MobiDB-lite"/>
    </source>
</evidence>
<evidence type="ECO:0000313" key="2">
    <source>
        <dbReference type="EMBL" id="KAF9489535.1"/>
    </source>
</evidence>
<name>A0A9P6DBH1_PLEER</name>
<feature type="region of interest" description="Disordered" evidence="1">
    <location>
        <begin position="1"/>
        <end position="26"/>
    </location>
</feature>
<dbReference type="AlphaFoldDB" id="A0A9P6DBH1"/>
<reference evidence="2" key="1">
    <citation type="submission" date="2020-11" db="EMBL/GenBank/DDBJ databases">
        <authorList>
            <consortium name="DOE Joint Genome Institute"/>
            <person name="Ahrendt S."/>
            <person name="Riley R."/>
            <person name="Andreopoulos W."/>
            <person name="Labutti K."/>
            <person name="Pangilinan J."/>
            <person name="Ruiz-Duenas F.J."/>
            <person name="Barrasa J.M."/>
            <person name="Sanchez-Garcia M."/>
            <person name="Camarero S."/>
            <person name="Miyauchi S."/>
            <person name="Serrano A."/>
            <person name="Linde D."/>
            <person name="Babiker R."/>
            <person name="Drula E."/>
            <person name="Ayuso-Fernandez I."/>
            <person name="Pacheco R."/>
            <person name="Padilla G."/>
            <person name="Ferreira P."/>
            <person name="Barriuso J."/>
            <person name="Kellner H."/>
            <person name="Castanera R."/>
            <person name="Alfaro M."/>
            <person name="Ramirez L."/>
            <person name="Pisabarro A.G."/>
            <person name="Kuo A."/>
            <person name="Tritt A."/>
            <person name="Lipzen A."/>
            <person name="He G."/>
            <person name="Yan M."/>
            <person name="Ng V."/>
            <person name="Cullen D."/>
            <person name="Martin F."/>
            <person name="Rosso M.-N."/>
            <person name="Henrissat B."/>
            <person name="Hibbett D."/>
            <person name="Martinez A.T."/>
            <person name="Grigoriev I.V."/>
        </authorList>
    </citation>
    <scope>NUCLEOTIDE SEQUENCE</scope>
    <source>
        <strain evidence="2">ATCC 90797</strain>
    </source>
</reference>
<dbReference type="EMBL" id="MU154668">
    <property type="protein sequence ID" value="KAF9489535.1"/>
    <property type="molecule type" value="Genomic_DNA"/>
</dbReference>
<sequence>MGRPRKYTTEESRLDAIQADRKRHYERHRETVLKQRRQRYHEDKRLNSKQSLRRVVNIAKDHSGKPACITKKASNTHDVSSALHDLDHEHREIMHPSEAEYTAWIYTEAMVDNAATTIDRELDILEILAQKAQVETQRIWEKEGCVPEFEAGQRFCRRVRNTIMILEDMLEYALSSVNELSEAYEQHKLMFQNM</sequence>
<gene>
    <name evidence="2" type="ORF">BDN71DRAFT_1512055</name>
</gene>